<keyword evidence="3" id="KW-1185">Reference proteome</keyword>
<dbReference type="Proteomes" id="UP000245771">
    <property type="component" value="Unassembled WGS sequence"/>
</dbReference>
<proteinExistence type="predicted"/>
<reference evidence="2 3" key="1">
    <citation type="journal article" date="2018" name="Mol. Biol. Evol.">
        <title>Broad Genomic Sampling Reveals a Smut Pathogenic Ancestry of the Fungal Clade Ustilaginomycotina.</title>
        <authorList>
            <person name="Kijpornyongpan T."/>
            <person name="Mondo S.J."/>
            <person name="Barry K."/>
            <person name="Sandor L."/>
            <person name="Lee J."/>
            <person name="Lipzen A."/>
            <person name="Pangilinan J."/>
            <person name="LaButti K."/>
            <person name="Hainaut M."/>
            <person name="Henrissat B."/>
            <person name="Grigoriev I.V."/>
            <person name="Spatafora J.W."/>
            <person name="Aime M.C."/>
        </authorList>
    </citation>
    <scope>NUCLEOTIDE SEQUENCE [LARGE SCALE GENOMIC DNA]</scope>
    <source>
        <strain evidence="2 3">MCA 3882</strain>
    </source>
</reference>
<protein>
    <submittedName>
        <fullName evidence="2">Uncharacterized protein</fullName>
    </submittedName>
</protein>
<dbReference type="RefSeq" id="XP_025353248.1">
    <property type="nucleotide sequence ID" value="XM_025501119.1"/>
</dbReference>
<dbReference type="EMBL" id="KZ819605">
    <property type="protein sequence ID" value="PWN32946.1"/>
    <property type="molecule type" value="Genomic_DNA"/>
</dbReference>
<feature type="transmembrane region" description="Helical" evidence="1">
    <location>
        <begin position="98"/>
        <end position="120"/>
    </location>
</feature>
<evidence type="ECO:0000313" key="2">
    <source>
        <dbReference type="EMBL" id="PWN32946.1"/>
    </source>
</evidence>
<sequence>MEQQRILTQYKAQMAIQAIRTGDTCLSVEYMPVWGAISLASAALLGWVLALQKMFPSILRDFAKVKAPNRIMQLHLDQVMMGTILLCSSTAFPNLPHFVAQPLTFGCLMNPLGFLPLIFFPSCDKILIYRGGIGISFVSSTIGFVGLAWFAIQDRILNQ</sequence>
<organism evidence="2 3">
    <name type="scientific">Meira miltonrushii</name>
    <dbReference type="NCBI Taxonomy" id="1280837"/>
    <lineage>
        <taxon>Eukaryota</taxon>
        <taxon>Fungi</taxon>
        <taxon>Dikarya</taxon>
        <taxon>Basidiomycota</taxon>
        <taxon>Ustilaginomycotina</taxon>
        <taxon>Exobasidiomycetes</taxon>
        <taxon>Exobasidiales</taxon>
        <taxon>Brachybasidiaceae</taxon>
        <taxon>Meira</taxon>
    </lineage>
</organism>
<evidence type="ECO:0000313" key="3">
    <source>
        <dbReference type="Proteomes" id="UP000245771"/>
    </source>
</evidence>
<dbReference type="AlphaFoldDB" id="A0A316V621"/>
<feature type="transmembrane region" description="Helical" evidence="1">
    <location>
        <begin position="33"/>
        <end position="51"/>
    </location>
</feature>
<gene>
    <name evidence="2" type="ORF">FA14DRAFT_181614</name>
</gene>
<keyword evidence="1" id="KW-0812">Transmembrane</keyword>
<dbReference type="GeneID" id="37022900"/>
<accession>A0A316V621</accession>
<keyword evidence="1" id="KW-0472">Membrane</keyword>
<keyword evidence="1" id="KW-1133">Transmembrane helix</keyword>
<evidence type="ECO:0000256" key="1">
    <source>
        <dbReference type="SAM" id="Phobius"/>
    </source>
</evidence>
<dbReference type="InParanoid" id="A0A316V621"/>
<name>A0A316V621_9BASI</name>
<feature type="transmembrane region" description="Helical" evidence="1">
    <location>
        <begin position="127"/>
        <end position="152"/>
    </location>
</feature>